<evidence type="ECO:0000313" key="12">
    <source>
        <dbReference type="Proteomes" id="UP000462066"/>
    </source>
</evidence>
<comment type="catalytic activity">
    <reaction evidence="9">
        <text>L-aspartate + O2 = iminosuccinate + H2O2</text>
        <dbReference type="Rhea" id="RHEA:25876"/>
        <dbReference type="ChEBI" id="CHEBI:15379"/>
        <dbReference type="ChEBI" id="CHEBI:16240"/>
        <dbReference type="ChEBI" id="CHEBI:29991"/>
        <dbReference type="ChEBI" id="CHEBI:77875"/>
        <dbReference type="EC" id="1.4.3.16"/>
    </reaction>
    <physiologicalReaction direction="left-to-right" evidence="9">
        <dbReference type="Rhea" id="RHEA:25877"/>
    </physiologicalReaction>
</comment>
<dbReference type="PANTHER" id="PTHR42716">
    <property type="entry name" value="L-ASPARTATE OXIDASE"/>
    <property type="match status" value="1"/>
</dbReference>
<keyword evidence="6" id="KW-0662">Pyridine nucleotide biosynthesis</keyword>
<evidence type="ECO:0000256" key="5">
    <source>
        <dbReference type="ARBA" id="ARBA00022630"/>
    </source>
</evidence>
<gene>
    <name evidence="11" type="ORF">B1992_03980</name>
</gene>
<keyword evidence="5" id="KW-0285">Flavoprotein</keyword>
<dbReference type="SUPFAM" id="SSF46977">
    <property type="entry name" value="Succinate dehydrogenase/fumarate reductase flavoprotein C-terminal domain"/>
    <property type="match status" value="1"/>
</dbReference>
<evidence type="ECO:0000256" key="3">
    <source>
        <dbReference type="ARBA" id="ARBA00008562"/>
    </source>
</evidence>
<evidence type="ECO:0000256" key="1">
    <source>
        <dbReference type="ARBA" id="ARBA00001974"/>
    </source>
</evidence>
<dbReference type="SUPFAM" id="SSF56425">
    <property type="entry name" value="Succinate dehydrogenase/fumarate reductase flavoprotein, catalytic domain"/>
    <property type="match status" value="1"/>
</dbReference>
<dbReference type="InterPro" id="IPR005288">
    <property type="entry name" value="NadB"/>
</dbReference>
<evidence type="ECO:0000256" key="8">
    <source>
        <dbReference type="ARBA" id="ARBA00023002"/>
    </source>
</evidence>
<dbReference type="Gene3D" id="3.90.700.10">
    <property type="entry name" value="Succinate dehydrogenase/fumarate reductase flavoprotein, catalytic domain"/>
    <property type="match status" value="1"/>
</dbReference>
<evidence type="ECO:0000256" key="6">
    <source>
        <dbReference type="ARBA" id="ARBA00022642"/>
    </source>
</evidence>
<evidence type="ECO:0000313" key="11">
    <source>
        <dbReference type="EMBL" id="KAF1687157.1"/>
    </source>
</evidence>
<dbReference type="PANTHER" id="PTHR42716:SF2">
    <property type="entry name" value="L-ASPARTATE OXIDASE, CHLOROPLASTIC"/>
    <property type="match status" value="1"/>
</dbReference>
<comment type="cofactor">
    <cofactor evidence="1">
        <name>FAD</name>
        <dbReference type="ChEBI" id="CHEBI:57692"/>
    </cofactor>
</comment>
<dbReference type="Gene3D" id="3.50.50.60">
    <property type="entry name" value="FAD/NAD(P)-binding domain"/>
    <property type="match status" value="1"/>
</dbReference>
<evidence type="ECO:0000256" key="4">
    <source>
        <dbReference type="ARBA" id="ARBA00012173"/>
    </source>
</evidence>
<dbReference type="Gene3D" id="1.20.58.100">
    <property type="entry name" value="Fumarate reductase/succinate dehydrogenase flavoprotein-like, C-terminal domain"/>
    <property type="match status" value="1"/>
</dbReference>
<dbReference type="PRINTS" id="PR00368">
    <property type="entry name" value="FADPNR"/>
</dbReference>
<proteinExistence type="inferred from homology"/>
<keyword evidence="12" id="KW-1185">Reference proteome</keyword>
<evidence type="ECO:0000256" key="2">
    <source>
        <dbReference type="ARBA" id="ARBA00004950"/>
    </source>
</evidence>
<organism evidence="11 12">
    <name type="scientific">Pseudoxanthomonas broegbernensis</name>
    <dbReference type="NCBI Taxonomy" id="83619"/>
    <lineage>
        <taxon>Bacteria</taxon>
        <taxon>Pseudomonadati</taxon>
        <taxon>Pseudomonadota</taxon>
        <taxon>Gammaproteobacteria</taxon>
        <taxon>Lysobacterales</taxon>
        <taxon>Lysobacteraceae</taxon>
        <taxon>Pseudoxanthomonas</taxon>
    </lineage>
</organism>
<dbReference type="InterPro" id="IPR036188">
    <property type="entry name" value="FAD/NAD-bd_sf"/>
</dbReference>
<dbReference type="Pfam" id="PF00890">
    <property type="entry name" value="FAD_binding_2"/>
    <property type="match status" value="1"/>
</dbReference>
<keyword evidence="8" id="KW-0560">Oxidoreductase</keyword>
<dbReference type="InterPro" id="IPR037099">
    <property type="entry name" value="Fum_R/Succ_DH_flav-like_C_sf"/>
</dbReference>
<evidence type="ECO:0000259" key="10">
    <source>
        <dbReference type="Pfam" id="PF00890"/>
    </source>
</evidence>
<evidence type="ECO:0000256" key="9">
    <source>
        <dbReference type="ARBA" id="ARBA00048305"/>
    </source>
</evidence>
<protein>
    <recommendedName>
        <fullName evidence="4">L-aspartate oxidase</fullName>
        <ecNumber evidence="4">1.4.3.16</ecNumber>
    </recommendedName>
</protein>
<dbReference type="EMBL" id="MWIP01000003">
    <property type="protein sequence ID" value="KAF1687157.1"/>
    <property type="molecule type" value="Genomic_DNA"/>
</dbReference>
<dbReference type="EC" id="1.4.3.16" evidence="4"/>
<accession>A0A7V8GNJ2</accession>
<comment type="similarity">
    <text evidence="3">Belongs to the FAD-dependent oxidoreductase 2 family. NadB subfamily.</text>
</comment>
<comment type="pathway">
    <text evidence="2">Cofactor biosynthesis; NAD(+) biosynthesis; iminoaspartate from L-aspartate (oxidase route): step 1/1.</text>
</comment>
<dbReference type="GO" id="GO:0008734">
    <property type="term" value="F:L-aspartate oxidase activity"/>
    <property type="evidence" value="ECO:0007669"/>
    <property type="project" value="UniProtKB-EC"/>
</dbReference>
<dbReference type="Proteomes" id="UP000462066">
    <property type="component" value="Unassembled WGS sequence"/>
</dbReference>
<reference evidence="11 12" key="1">
    <citation type="submission" date="2017-10" db="EMBL/GenBank/DDBJ databases">
        <title>Whole genome sequencing of Pseudoxanthomonas broegbernensis DSM 12573(T).</title>
        <authorList>
            <person name="Kumar S."/>
            <person name="Bansal K."/>
            <person name="Kaur A."/>
            <person name="Patil P."/>
            <person name="Sharma S."/>
            <person name="Patil P.B."/>
        </authorList>
    </citation>
    <scope>NUCLEOTIDE SEQUENCE [LARGE SCALE GENOMIC DNA]</scope>
    <source>
        <strain evidence="11 12">DSM 12573</strain>
    </source>
</reference>
<dbReference type="InterPro" id="IPR003953">
    <property type="entry name" value="FAD-dep_OxRdtase_2_FAD-bd"/>
</dbReference>
<keyword evidence="7" id="KW-0274">FAD</keyword>
<dbReference type="SUPFAM" id="SSF51905">
    <property type="entry name" value="FAD/NAD(P)-binding domain"/>
    <property type="match status" value="1"/>
</dbReference>
<dbReference type="AlphaFoldDB" id="A0A7V8GNJ2"/>
<dbReference type="GO" id="GO:0034628">
    <property type="term" value="P:'de novo' NAD+ biosynthetic process from L-aspartate"/>
    <property type="evidence" value="ECO:0007669"/>
    <property type="project" value="TreeGrafter"/>
</dbReference>
<name>A0A7V8GNJ2_9GAMM</name>
<evidence type="ECO:0000256" key="7">
    <source>
        <dbReference type="ARBA" id="ARBA00022827"/>
    </source>
</evidence>
<sequence length="483" mass="49420">MSARRGLPLVVVGSGVAGLSVALAAAPRPVLVVARGSDGGDSASARAQGGIAAAVGPGDTPMAHAHDTLEAGAHHNDGASVQYLAARAPAAIARLQALGMAFDRDGERLRLGREGGHHADRIVHAGGDASGAALLAALLRTARAAGHIRFREGVQAEALLLRADAVAGIRLCDAHGDTTLVECTEAVLATGGIGALFSATTNPAGADGNGLMLGLAAGAAARDLEFVQFHPTALATGDDGTLPLVTEALRGAGARLCDAHGRSLSAGLHPLGDLAPRDLVARWVWKETCRNGHAWLDATLLGDAWPVRFPTVHAACLAHGLDPARQRIPVVPAAHFHMGGLACDRDGRTGVRGLYAVGEVACNRVHGANRLASNSLLEGLVFGHRLGRRLAEAGALPPVAHGAHRWAERGAAADPQALARLRALLWNAMGPVRDGGTLASALRTLDGDIGMPGGWQRRLAILLLATALQRGASLGAHYRSDAA</sequence>
<dbReference type="InterPro" id="IPR027477">
    <property type="entry name" value="Succ_DH/fumarate_Rdtase_cat_sf"/>
</dbReference>
<feature type="domain" description="FAD-dependent oxidoreductase 2 FAD-binding" evidence="10">
    <location>
        <begin position="10"/>
        <end position="376"/>
    </location>
</feature>
<comment type="caution">
    <text evidence="11">The sequence shown here is derived from an EMBL/GenBank/DDBJ whole genome shotgun (WGS) entry which is preliminary data.</text>
</comment>
<dbReference type="UniPathway" id="UPA00253">
    <property type="reaction ID" value="UER00326"/>
</dbReference>